<sequence>MYEKPDQDGLGRMPCDSLKDLWMTKFLYRSSTSMMSLQNLRRLVLHDSDFWCEKNEKEEKIRTDDGNGLCYSHPPLLAKLEDLLREAMSSGYIQLLQSYAQHHIIFCEKAVHINST</sequence>
<reference evidence="1 2" key="1">
    <citation type="submission" date="2020-05" db="EMBL/GenBank/DDBJ databases">
        <authorList>
            <person name="Campoy J."/>
            <person name="Schneeberger K."/>
            <person name="Spophaly S."/>
        </authorList>
    </citation>
    <scope>NUCLEOTIDE SEQUENCE [LARGE SCALE GENOMIC DNA]</scope>
    <source>
        <strain evidence="1">PruArmRojPasFocal</strain>
    </source>
</reference>
<dbReference type="Proteomes" id="UP000507222">
    <property type="component" value="Unassembled WGS sequence"/>
</dbReference>
<accession>A0A6J5U9H2</accession>
<dbReference type="EMBL" id="CAEKDK010000003">
    <property type="protein sequence ID" value="CAB4272883.1"/>
    <property type="molecule type" value="Genomic_DNA"/>
</dbReference>
<dbReference type="AlphaFoldDB" id="A0A6J5U9H2"/>
<gene>
    <name evidence="1" type="ORF">CURHAP_LOCUS19741</name>
</gene>
<organism evidence="1 2">
    <name type="scientific">Prunus armeniaca</name>
    <name type="common">Apricot</name>
    <name type="synonym">Armeniaca vulgaris</name>
    <dbReference type="NCBI Taxonomy" id="36596"/>
    <lineage>
        <taxon>Eukaryota</taxon>
        <taxon>Viridiplantae</taxon>
        <taxon>Streptophyta</taxon>
        <taxon>Embryophyta</taxon>
        <taxon>Tracheophyta</taxon>
        <taxon>Spermatophyta</taxon>
        <taxon>Magnoliopsida</taxon>
        <taxon>eudicotyledons</taxon>
        <taxon>Gunneridae</taxon>
        <taxon>Pentapetalae</taxon>
        <taxon>rosids</taxon>
        <taxon>fabids</taxon>
        <taxon>Rosales</taxon>
        <taxon>Rosaceae</taxon>
        <taxon>Amygdaloideae</taxon>
        <taxon>Amygdaleae</taxon>
        <taxon>Prunus</taxon>
    </lineage>
</organism>
<name>A0A6J5U9H2_PRUAR</name>
<evidence type="ECO:0000313" key="2">
    <source>
        <dbReference type="Proteomes" id="UP000507222"/>
    </source>
</evidence>
<evidence type="ECO:0000313" key="1">
    <source>
        <dbReference type="EMBL" id="CAB4272883.1"/>
    </source>
</evidence>
<protein>
    <submittedName>
        <fullName evidence="1">Uncharacterized protein</fullName>
    </submittedName>
</protein>
<proteinExistence type="predicted"/>